<dbReference type="InterPro" id="IPR043502">
    <property type="entry name" value="DNA/RNA_pol_sf"/>
</dbReference>
<dbReference type="GO" id="GO:0071897">
    <property type="term" value="P:DNA biosynthetic process"/>
    <property type="evidence" value="ECO:0007669"/>
    <property type="project" value="UniProtKB-ARBA"/>
</dbReference>
<dbReference type="AlphaFoldDB" id="A0A653BGK5"/>
<evidence type="ECO:0000313" key="3">
    <source>
        <dbReference type="Proteomes" id="UP000410492"/>
    </source>
</evidence>
<name>A0A653BGK5_CALMS</name>
<dbReference type="Pfam" id="PF00078">
    <property type="entry name" value="RVT_1"/>
    <property type="match status" value="1"/>
</dbReference>
<organism evidence="2 3">
    <name type="scientific">Callosobruchus maculatus</name>
    <name type="common">Southern cowpea weevil</name>
    <name type="synonym">Pulse bruchid</name>
    <dbReference type="NCBI Taxonomy" id="64391"/>
    <lineage>
        <taxon>Eukaryota</taxon>
        <taxon>Metazoa</taxon>
        <taxon>Ecdysozoa</taxon>
        <taxon>Arthropoda</taxon>
        <taxon>Hexapoda</taxon>
        <taxon>Insecta</taxon>
        <taxon>Pterygota</taxon>
        <taxon>Neoptera</taxon>
        <taxon>Endopterygota</taxon>
        <taxon>Coleoptera</taxon>
        <taxon>Polyphaga</taxon>
        <taxon>Cucujiformia</taxon>
        <taxon>Chrysomeloidea</taxon>
        <taxon>Chrysomelidae</taxon>
        <taxon>Bruchinae</taxon>
        <taxon>Bruchini</taxon>
        <taxon>Callosobruchus</taxon>
    </lineage>
</organism>
<reference evidence="2 3" key="1">
    <citation type="submission" date="2019-01" db="EMBL/GenBank/DDBJ databases">
        <authorList>
            <person name="Sayadi A."/>
        </authorList>
    </citation>
    <scope>NUCLEOTIDE SEQUENCE [LARGE SCALE GENOMIC DNA]</scope>
</reference>
<dbReference type="EMBL" id="CAACVG010000937">
    <property type="protein sequence ID" value="VEN34720.1"/>
    <property type="molecule type" value="Genomic_DNA"/>
</dbReference>
<accession>A0A653BGK5</accession>
<sequence>MVYEPFKEWRKNPNAESHRGFIDARNHCKRVIDRSKEEHNQKIKNKLLSCPSSSRTFWYVAKAVSQKDKSIASAPKEKADILGKLFAANSTVDFQGSTPTTTISVNSTMAEVRCQHRDVKSILQKLNTNKATGPDQIPAIVLKRCAAELAPILCKLFKLSYQQGMFPASWKIGCVQPIPKKGKKTDPTNYRPVALLSIMSKVMETVNTQLLKYLDNNNIINDRQYGFRKHRSTGDLLAYVTHLWNRAIDNHGESRVVALDILKAFDRVWHDGLLVKLAAYGLPPGLRQWLNSFLNTDLYVFSINAGVPQGSVLSPTLFLLYINELLEITSNPIYSFADDSTLVSCMEPGKPLSSQETICRRQQHASQINADIKTIVEWGLANKVQFNVNKTQATTLTKKSHDGLPTVEMVGQIVKSPSVKLLGININSLEHRRRVADLSLFYRYYHGRCSSELSQIITPQAVRTRKTREAVRAHPYQVEVLTPQTSLLQHSFFWRTSTMWNQLPGHLFPDSYNLQRFKSNEELVALLNILEQHSTAYGLGINYNKTKVMIVDREHDNHRAIKSVGRCEVGQSFVYLGSLIDNSGSCENEIRKLGLLKRQIELAYMFLNC</sequence>
<keyword evidence="3" id="KW-1185">Reference proteome</keyword>
<dbReference type="OrthoDB" id="10065625at2759"/>
<dbReference type="Proteomes" id="UP000410492">
    <property type="component" value="Unassembled WGS sequence"/>
</dbReference>
<dbReference type="PROSITE" id="PS50878">
    <property type="entry name" value="RT_POL"/>
    <property type="match status" value="1"/>
</dbReference>
<protein>
    <recommendedName>
        <fullName evidence="1">Reverse transcriptase domain-containing protein</fullName>
    </recommendedName>
</protein>
<dbReference type="InterPro" id="IPR000477">
    <property type="entry name" value="RT_dom"/>
</dbReference>
<dbReference type="CDD" id="cd01650">
    <property type="entry name" value="RT_nLTR_like"/>
    <property type="match status" value="1"/>
</dbReference>
<dbReference type="PANTHER" id="PTHR19446">
    <property type="entry name" value="REVERSE TRANSCRIPTASES"/>
    <property type="match status" value="1"/>
</dbReference>
<proteinExistence type="predicted"/>
<dbReference type="SUPFAM" id="SSF56672">
    <property type="entry name" value="DNA/RNA polymerases"/>
    <property type="match status" value="1"/>
</dbReference>
<evidence type="ECO:0000313" key="2">
    <source>
        <dbReference type="EMBL" id="VEN34720.1"/>
    </source>
</evidence>
<feature type="domain" description="Reverse transcriptase" evidence="1">
    <location>
        <begin position="159"/>
        <end position="426"/>
    </location>
</feature>
<evidence type="ECO:0000259" key="1">
    <source>
        <dbReference type="PROSITE" id="PS50878"/>
    </source>
</evidence>
<gene>
    <name evidence="2" type="ORF">CALMAC_LOCUS819</name>
</gene>